<dbReference type="Pfam" id="PF13535">
    <property type="entry name" value="ATP-grasp_4"/>
    <property type="match status" value="1"/>
</dbReference>
<evidence type="ECO:0000256" key="2">
    <source>
        <dbReference type="ARBA" id="ARBA00022741"/>
    </source>
</evidence>
<dbReference type="InterPro" id="IPR011761">
    <property type="entry name" value="ATP-grasp"/>
</dbReference>
<dbReference type="GO" id="GO:0005524">
    <property type="term" value="F:ATP binding"/>
    <property type="evidence" value="ECO:0007669"/>
    <property type="project" value="UniProtKB-UniRule"/>
</dbReference>
<feature type="transmembrane region" description="Helical" evidence="5">
    <location>
        <begin position="40"/>
        <end position="62"/>
    </location>
</feature>
<accession>A0A7S2VB62</accession>
<evidence type="ECO:0000313" key="7">
    <source>
        <dbReference type="EMBL" id="CAD9944152.1"/>
    </source>
</evidence>
<evidence type="ECO:0000259" key="6">
    <source>
        <dbReference type="PROSITE" id="PS50975"/>
    </source>
</evidence>
<dbReference type="InterPro" id="IPR052032">
    <property type="entry name" value="ATP-dep_AA_Ligase"/>
</dbReference>
<dbReference type="PROSITE" id="PS50975">
    <property type="entry name" value="ATP_GRASP"/>
    <property type="match status" value="1"/>
</dbReference>
<dbReference type="GO" id="GO:0046872">
    <property type="term" value="F:metal ion binding"/>
    <property type="evidence" value="ECO:0007669"/>
    <property type="project" value="InterPro"/>
</dbReference>
<feature type="domain" description="ATP-grasp" evidence="6">
    <location>
        <begin position="198"/>
        <end position="411"/>
    </location>
</feature>
<proteinExistence type="predicted"/>
<evidence type="ECO:0000256" key="4">
    <source>
        <dbReference type="PROSITE-ProRule" id="PRU00409"/>
    </source>
</evidence>
<evidence type="ECO:0000256" key="1">
    <source>
        <dbReference type="ARBA" id="ARBA00022598"/>
    </source>
</evidence>
<dbReference type="SUPFAM" id="SSF56059">
    <property type="entry name" value="Glutathione synthetase ATP-binding domain-like"/>
    <property type="match status" value="1"/>
</dbReference>
<keyword evidence="5" id="KW-1133">Transmembrane helix</keyword>
<keyword evidence="1" id="KW-0436">Ligase</keyword>
<keyword evidence="5" id="KW-0812">Transmembrane</keyword>
<gene>
    <name evidence="7" type="ORF">APAL1065_LOCUS2192</name>
</gene>
<dbReference type="Gene3D" id="3.30.470.20">
    <property type="entry name" value="ATP-grasp fold, B domain"/>
    <property type="match status" value="1"/>
</dbReference>
<dbReference type="EMBL" id="HBHT01003262">
    <property type="protein sequence ID" value="CAD9944152.1"/>
    <property type="molecule type" value="Transcribed_RNA"/>
</dbReference>
<evidence type="ECO:0000256" key="5">
    <source>
        <dbReference type="SAM" id="Phobius"/>
    </source>
</evidence>
<keyword evidence="3 4" id="KW-0067">ATP-binding</keyword>
<sequence>MGHVETVVLLGRRKGSTNNSSGSAEMYQYLSTQQQRQHHIVLVSIFSWVRIFLFTALIPVAMSLSSLQPPKAVVLLDPITDWRQVVEAALHHGVAIVAIQLSPIPDKMKAFTPTREILMEAGVTLVHFPQDRDVYQCAQFLQSHHEISGGSNALCIQGVIPLSETAVEFSDLLSALLGISHFNPLPLVTSRRDKGLMKDAVQNAGLRIAKYARLNAVSDVPIQIEILSLDFPVVIKTPQGFSTTDVFICQTLEEATTATATILNRDREGPDGRSTRQALVEEYIGGVEFAVNIMACQGIVHVTDVWKYSKAPDTARYVSAEICDPHHDSLSAVVEYAKQVAMAVGIRYGAGHVELKARPRTARLGEDEDFDCMTWTDPCLMEVGARLSGGRKAAMAKEAVDHWNPFLALILSHCGESCPLPRTRTPSQFVKHLFLPIPQTGTIQSVALPVASSGNEKSTDGLVSIPTLHSHVLLVRPGQQVKETTDIVSCAGFAWLVGPSKSAVERDAEKLLSCFHIAIE</sequence>
<name>A0A7S2VB62_9STRA</name>
<dbReference type="PANTHER" id="PTHR43585">
    <property type="entry name" value="FUMIPYRROLE BIOSYNTHESIS PROTEIN C"/>
    <property type="match status" value="1"/>
</dbReference>
<keyword evidence="2 4" id="KW-0547">Nucleotide-binding</keyword>
<organism evidence="7">
    <name type="scientific">Entomoneis paludosa</name>
    <dbReference type="NCBI Taxonomy" id="265537"/>
    <lineage>
        <taxon>Eukaryota</taxon>
        <taxon>Sar</taxon>
        <taxon>Stramenopiles</taxon>
        <taxon>Ochrophyta</taxon>
        <taxon>Bacillariophyta</taxon>
        <taxon>Bacillariophyceae</taxon>
        <taxon>Bacillariophycidae</taxon>
        <taxon>Entomoneidaceae</taxon>
        <taxon>Entomoneis</taxon>
    </lineage>
</organism>
<evidence type="ECO:0000256" key="3">
    <source>
        <dbReference type="ARBA" id="ARBA00022840"/>
    </source>
</evidence>
<keyword evidence="5" id="KW-0472">Membrane</keyword>
<dbReference type="GO" id="GO:0016874">
    <property type="term" value="F:ligase activity"/>
    <property type="evidence" value="ECO:0007669"/>
    <property type="project" value="UniProtKB-KW"/>
</dbReference>
<dbReference type="PANTHER" id="PTHR43585:SF2">
    <property type="entry name" value="ATP-GRASP ENZYME FSQD"/>
    <property type="match status" value="1"/>
</dbReference>
<dbReference type="AlphaFoldDB" id="A0A7S2VB62"/>
<protein>
    <recommendedName>
        <fullName evidence="6">ATP-grasp domain-containing protein</fullName>
    </recommendedName>
</protein>
<reference evidence="7" key="1">
    <citation type="submission" date="2021-01" db="EMBL/GenBank/DDBJ databases">
        <authorList>
            <person name="Corre E."/>
            <person name="Pelletier E."/>
            <person name="Niang G."/>
            <person name="Scheremetjew M."/>
            <person name="Finn R."/>
            <person name="Kale V."/>
            <person name="Holt S."/>
            <person name="Cochrane G."/>
            <person name="Meng A."/>
            <person name="Brown T."/>
            <person name="Cohen L."/>
        </authorList>
    </citation>
    <scope>NUCLEOTIDE SEQUENCE</scope>
    <source>
        <strain evidence="7">CCMP125</strain>
    </source>
</reference>